<reference evidence="3 4" key="1">
    <citation type="submission" date="2017-09" db="EMBL/GenBank/DDBJ databases">
        <title>Depth-based differentiation of microbial function through sediment-hosted aquifers and enrichment of novel symbionts in the deep terrestrial subsurface.</title>
        <authorList>
            <person name="Probst A.J."/>
            <person name="Ladd B."/>
            <person name="Jarett J.K."/>
            <person name="Geller-Mcgrath D.E."/>
            <person name="Sieber C.M."/>
            <person name="Emerson J.B."/>
            <person name="Anantharaman K."/>
            <person name="Thomas B.C."/>
            <person name="Malmstrom R."/>
            <person name="Stieglmeier M."/>
            <person name="Klingl A."/>
            <person name="Woyke T."/>
            <person name="Ryan C.M."/>
            <person name="Banfield J.F."/>
        </authorList>
    </citation>
    <scope>NUCLEOTIDE SEQUENCE [LARGE SCALE GENOMIC DNA]</scope>
    <source>
        <strain evidence="3">CG10_big_fil_rev_8_21_14_0_10_48_11</strain>
    </source>
</reference>
<evidence type="ECO:0000259" key="2">
    <source>
        <dbReference type="Pfam" id="PF13473"/>
    </source>
</evidence>
<dbReference type="Gene3D" id="2.60.40.420">
    <property type="entry name" value="Cupredoxins - blue copper proteins"/>
    <property type="match status" value="1"/>
</dbReference>
<keyword evidence="1" id="KW-1133">Transmembrane helix</keyword>
<accession>A0A2M8LFH4</accession>
<proteinExistence type="predicted"/>
<dbReference type="Pfam" id="PF13473">
    <property type="entry name" value="Cupredoxin_1"/>
    <property type="match status" value="1"/>
</dbReference>
<dbReference type="InterPro" id="IPR008972">
    <property type="entry name" value="Cupredoxin"/>
</dbReference>
<gene>
    <name evidence="3" type="ORF">COV04_01235</name>
</gene>
<dbReference type="EMBL" id="PFET01000005">
    <property type="protein sequence ID" value="PJE76136.1"/>
    <property type="molecule type" value="Genomic_DNA"/>
</dbReference>
<dbReference type="SUPFAM" id="SSF49503">
    <property type="entry name" value="Cupredoxins"/>
    <property type="match status" value="1"/>
</dbReference>
<keyword evidence="1" id="KW-0812">Transmembrane</keyword>
<sequence length="195" mass="20543">MGSSLKGVLIAGAVIIFVGLGYAYYVGIQQPTASPTGTDTTTDQMNNAMDSTAGSMNGTDSGMTEQNESAAVEKTENGASDTMQNNDAMVNTNVGANVSIDTSASVKTFTLSAQNYSFTPSEIRVKKGDTVKVVLSSANGFHDFVIDEFNTKTNRVLTGETAETQFVADKTGTFQFYCSVGNHRALGMVGNLIVE</sequence>
<keyword evidence="1" id="KW-0472">Membrane</keyword>
<protein>
    <recommendedName>
        <fullName evidence="2">EfeO-type cupredoxin-like domain-containing protein</fullName>
    </recommendedName>
</protein>
<dbReference type="Proteomes" id="UP000231152">
    <property type="component" value="Unassembled WGS sequence"/>
</dbReference>
<evidence type="ECO:0000313" key="4">
    <source>
        <dbReference type="Proteomes" id="UP000231152"/>
    </source>
</evidence>
<dbReference type="AlphaFoldDB" id="A0A2M8LFH4"/>
<dbReference type="InterPro" id="IPR028096">
    <property type="entry name" value="EfeO_Cupredoxin"/>
</dbReference>
<organism evidence="3 4">
    <name type="scientific">Candidatus Uhrbacteria bacterium CG10_big_fil_rev_8_21_14_0_10_48_11</name>
    <dbReference type="NCBI Taxonomy" id="1975037"/>
    <lineage>
        <taxon>Bacteria</taxon>
        <taxon>Candidatus Uhriibacteriota</taxon>
    </lineage>
</organism>
<feature type="transmembrane region" description="Helical" evidence="1">
    <location>
        <begin position="7"/>
        <end position="25"/>
    </location>
</feature>
<evidence type="ECO:0000313" key="3">
    <source>
        <dbReference type="EMBL" id="PJE76136.1"/>
    </source>
</evidence>
<comment type="caution">
    <text evidence="3">The sequence shown here is derived from an EMBL/GenBank/DDBJ whole genome shotgun (WGS) entry which is preliminary data.</text>
</comment>
<name>A0A2M8LFH4_9BACT</name>
<evidence type="ECO:0000256" key="1">
    <source>
        <dbReference type="SAM" id="Phobius"/>
    </source>
</evidence>
<feature type="domain" description="EfeO-type cupredoxin-like" evidence="2">
    <location>
        <begin position="103"/>
        <end position="187"/>
    </location>
</feature>